<sequence length="196" mass="21450">MPTLHPGLPELNLPSRQGGSPSVSSWLLSYPMFRDALQREETDFVALPSYVRLPVLRRMAESTDALSARWTDLGGVRASYIELCTSCVADVVRDHLSAGANKPETAGEAADELETLCSIFPAARVPLVARPPCLLSPGVGFFLEGWARFLAYWSRNDRTIPLLAVDWQALYGRLTDDLPNGAKAAAKIRPSFFCIA</sequence>
<dbReference type="Proteomes" id="UP001489897">
    <property type="component" value="Unassembled WGS sequence"/>
</dbReference>
<evidence type="ECO:0000313" key="3">
    <source>
        <dbReference type="Proteomes" id="UP001489897"/>
    </source>
</evidence>
<dbReference type="RefSeq" id="WP_342950311.1">
    <property type="nucleotide sequence ID" value="NZ_JAYMRV010000022.1"/>
</dbReference>
<feature type="region of interest" description="Disordered" evidence="1">
    <location>
        <begin position="1"/>
        <end position="20"/>
    </location>
</feature>
<keyword evidence="3" id="KW-1185">Reference proteome</keyword>
<reference evidence="2 3" key="1">
    <citation type="submission" date="2024-01" db="EMBL/GenBank/DDBJ databases">
        <title>The diversity of rhizobia nodulating Mimosa spp. in eleven states of Brazil covering several biomes is determined by host plant, location, and edaphic factors.</title>
        <authorList>
            <person name="Rouws L."/>
            <person name="Barauna A."/>
            <person name="Beukes C."/>
            <person name="De Faria S.M."/>
            <person name="Gross E."/>
            <person name="Dos Reis Junior F.B."/>
            <person name="Simon M."/>
            <person name="Maluk M."/>
            <person name="Odee D.W."/>
            <person name="Kenicer G."/>
            <person name="Young J.P.W."/>
            <person name="Reis V.M."/>
            <person name="Zilli J."/>
            <person name="James E.K."/>
        </authorList>
    </citation>
    <scope>NUCLEOTIDE SEQUENCE [LARGE SCALE GENOMIC DNA]</scope>
    <source>
        <strain evidence="2 3">JPY167</strain>
    </source>
</reference>
<protein>
    <submittedName>
        <fullName evidence="2">Uncharacterized protein</fullName>
    </submittedName>
</protein>
<organism evidence="2 3">
    <name type="scientific">Paraburkholderia ferrariae</name>
    <dbReference type="NCBI Taxonomy" id="386056"/>
    <lineage>
        <taxon>Bacteria</taxon>
        <taxon>Pseudomonadati</taxon>
        <taxon>Pseudomonadota</taxon>
        <taxon>Betaproteobacteria</taxon>
        <taxon>Burkholderiales</taxon>
        <taxon>Burkholderiaceae</taxon>
        <taxon>Paraburkholderia</taxon>
    </lineage>
</organism>
<evidence type="ECO:0000256" key="1">
    <source>
        <dbReference type="SAM" id="MobiDB-lite"/>
    </source>
</evidence>
<gene>
    <name evidence="2" type="ORF">VSR73_38100</name>
</gene>
<proteinExistence type="predicted"/>
<name>A0ABU9S353_9BURK</name>
<comment type="caution">
    <text evidence="2">The sequence shown here is derived from an EMBL/GenBank/DDBJ whole genome shotgun (WGS) entry which is preliminary data.</text>
</comment>
<accession>A0ABU9S353</accession>
<evidence type="ECO:0000313" key="2">
    <source>
        <dbReference type="EMBL" id="MEM5426749.1"/>
    </source>
</evidence>
<dbReference type="EMBL" id="JAYMRV010000022">
    <property type="protein sequence ID" value="MEM5426749.1"/>
    <property type="molecule type" value="Genomic_DNA"/>
</dbReference>